<protein>
    <submittedName>
        <fullName evidence="1">Nucleoid associated protein NdpA</fullName>
    </submittedName>
</protein>
<evidence type="ECO:0000313" key="2">
    <source>
        <dbReference type="Proteomes" id="UP000251835"/>
    </source>
</evidence>
<dbReference type="GO" id="GO:0009295">
    <property type="term" value="C:nucleoid"/>
    <property type="evidence" value="ECO:0007669"/>
    <property type="project" value="InterPro"/>
</dbReference>
<dbReference type="Proteomes" id="UP000251835">
    <property type="component" value="Unassembled WGS sequence"/>
</dbReference>
<proteinExistence type="predicted"/>
<reference evidence="1 2" key="1">
    <citation type="submission" date="2018-05" db="EMBL/GenBank/DDBJ databases">
        <title>Genomic Encyclopedia of Type Strains, Phase IV (KMG-IV): sequencing the most valuable type-strain genomes for metagenomic binning, comparative biology and taxonomic classification.</title>
        <authorList>
            <person name="Goeker M."/>
        </authorList>
    </citation>
    <scope>NUCLEOTIDE SEQUENCE [LARGE SCALE GENOMIC DNA]</scope>
    <source>
        <strain evidence="1 2">DSM 28579</strain>
    </source>
</reference>
<dbReference type="RefSeq" id="WP_116496282.1">
    <property type="nucleotide sequence ID" value="NZ_QENZ01000004.1"/>
</dbReference>
<evidence type="ECO:0000313" key="1">
    <source>
        <dbReference type="EMBL" id="PVX50725.1"/>
    </source>
</evidence>
<name>A0A7L4UNN8_BALHA</name>
<accession>A0A7L4UNN8</accession>
<keyword evidence="2" id="KW-1185">Reference proteome</keyword>
<sequence>MYFLNNATFHSVVLHHVGNKQNGDALRHSKFPLKLDEETGELLKTYFLSKFKSEELFQFTHSSDLELNEVYTYVTEIFDNPESLVEQSQHLATFLYEQCTHPKIKGGEFYVVYFKDCVIDKKGVDAVGLFKSENKETFLKIYPQGDNFEVESQQGININKLDKGCLIFNTESENGYRVAVVDNTNRNMEAQYWVDDFLQLKVREDNYYQTANTLEMYKDYVTKQLPEEFEMNRVDQADLLNRTMDFFKNKEEFTMQDFTQEILQQPEVIDSFDAYRTEYQNEHDLMLSDDFNISEGAVKKQQRVYKSVIKLDKNFHIYVHGDRSKIEHGEDYKGKFYKIYFDEEK</sequence>
<dbReference type="InterPro" id="IPR007358">
    <property type="entry name" value="Nucleoid_associated_NdpA"/>
</dbReference>
<dbReference type="EMBL" id="QENZ01000004">
    <property type="protein sequence ID" value="PVX50725.1"/>
    <property type="molecule type" value="Genomic_DNA"/>
</dbReference>
<dbReference type="Pfam" id="PF04245">
    <property type="entry name" value="NA37"/>
    <property type="match status" value="1"/>
</dbReference>
<comment type="caution">
    <text evidence="1">The sequence shown here is derived from an EMBL/GenBank/DDBJ whole genome shotgun (WGS) entry which is preliminary data.</text>
</comment>
<dbReference type="OrthoDB" id="9153118at2"/>
<organism evidence="1 2">
    <name type="scientific">Balneicella halophila</name>
    <dbReference type="NCBI Taxonomy" id="1537566"/>
    <lineage>
        <taxon>Bacteria</taxon>
        <taxon>Pseudomonadati</taxon>
        <taxon>Bacteroidota</taxon>
        <taxon>Bacteroidia</taxon>
        <taxon>Bacteroidales</taxon>
        <taxon>Balneicellaceae</taxon>
        <taxon>Balneicella</taxon>
    </lineage>
</organism>
<dbReference type="AlphaFoldDB" id="A0A7L4UNN8"/>
<gene>
    <name evidence="1" type="ORF">C7377_1038</name>
</gene>